<evidence type="ECO:0000256" key="4">
    <source>
        <dbReference type="ARBA" id="ARBA00022737"/>
    </source>
</evidence>
<keyword evidence="8" id="KW-0966">Cell projection</keyword>
<dbReference type="InterPro" id="IPR036322">
    <property type="entry name" value="WD40_repeat_dom_sf"/>
</dbReference>
<dbReference type="Pfam" id="PF25170">
    <property type="entry name" value="TPR_WDR35"/>
    <property type="match status" value="1"/>
</dbReference>
<keyword evidence="5" id="KW-0970">Cilium biogenesis/degradation</keyword>
<keyword evidence="3" id="KW-0853">WD repeat</keyword>
<name>E3NAK2_CAERE</name>
<evidence type="ECO:0000256" key="1">
    <source>
        <dbReference type="ARBA" id="ARBA00004120"/>
    </source>
</evidence>
<evidence type="ECO:0000256" key="3">
    <source>
        <dbReference type="ARBA" id="ARBA00022574"/>
    </source>
</evidence>
<keyword evidence="7" id="KW-0206">Cytoskeleton</keyword>
<dbReference type="InterPro" id="IPR017233">
    <property type="entry name" value="WDR35"/>
</dbReference>
<accession>E3NAK2</accession>
<dbReference type="InterPro" id="IPR057361">
    <property type="entry name" value="TPR_WDR35"/>
</dbReference>
<feature type="domain" description="IFT80/172/WDR35 TPR" evidence="11">
    <location>
        <begin position="757"/>
        <end position="831"/>
    </location>
</feature>
<feature type="domain" description="IFT121-like zinc finger" evidence="10">
    <location>
        <begin position="1203"/>
        <end position="1243"/>
    </location>
</feature>
<dbReference type="InParanoid" id="E3NAK2"/>
<dbReference type="Pfam" id="PF23145">
    <property type="entry name" value="Zf_2nd_IFT121"/>
    <property type="match status" value="1"/>
</dbReference>
<dbReference type="InterPro" id="IPR057979">
    <property type="entry name" value="TPR_IFT121"/>
</dbReference>
<feature type="compositionally biased region" description="Basic and acidic residues" evidence="9">
    <location>
        <begin position="283"/>
        <end position="295"/>
    </location>
</feature>
<dbReference type="InterPro" id="IPR056159">
    <property type="entry name" value="Beta-prop_IFT121_TULP_N"/>
</dbReference>
<dbReference type="InterPro" id="IPR056157">
    <property type="entry name" value="TPR_IFT80_172_dom"/>
</dbReference>
<evidence type="ECO:0000259" key="11">
    <source>
        <dbReference type="Pfam" id="PF23387"/>
    </source>
</evidence>
<organism evidence="16">
    <name type="scientific">Caenorhabditis remanei</name>
    <name type="common">Caenorhabditis vulgaris</name>
    <dbReference type="NCBI Taxonomy" id="31234"/>
    <lineage>
        <taxon>Eukaryota</taxon>
        <taxon>Metazoa</taxon>
        <taxon>Ecdysozoa</taxon>
        <taxon>Nematoda</taxon>
        <taxon>Chromadorea</taxon>
        <taxon>Rhabditida</taxon>
        <taxon>Rhabditina</taxon>
        <taxon>Rhabditomorpha</taxon>
        <taxon>Rhabditoidea</taxon>
        <taxon>Rhabditidae</taxon>
        <taxon>Peloderinae</taxon>
        <taxon>Caenorhabditis</taxon>
    </lineage>
</organism>
<evidence type="ECO:0000259" key="12">
    <source>
        <dbReference type="Pfam" id="PF23390"/>
    </source>
</evidence>
<keyword evidence="16" id="KW-1185">Reference proteome</keyword>
<dbReference type="Pfam" id="PF24797">
    <property type="entry name" value="Beta-prop_WDR35_TULP_N"/>
    <property type="match status" value="1"/>
</dbReference>
<sequence>MAPPVLNSMANYNEKTISKIHMCVFRKFNMSLPDNAQLHFSEWNYNNNYITCGGALGTLKVVKIGLDPVDTKQNPATASLIVNQTLEGHQSATVLIATWNENHQKLTTSDTSGLIIVWGLFNEQWVEEMINNRNKSVVVGIVWNQDGTKIAIAYADGNVIVGTLEGNRIWNKELDMQLAACEWAPDGEMLIFGTADGKVVVFDETGSHFLDIPMHCLETEDLEQALAKKENQREEIVVIKYWSPTLKSKAVMEEMEKEWEKEMAKEREPQGTAVFNNYPTQKPHREYVEPDKSSEPHQPIPPDRPRFMVAYQRGILQLMRSIQDPEPVVVRLPNVKITGAKWSPNGAFIAISGTDLDKEEPRHSHIHFLSAYGHKIGFFQHFETRITGICWEGTGLRMSIAADGNLFIGHVRPEFKWGALVDAIVYVFQREELSQYTVMFYDHKTDEKHPKTVTYFENMAFFHDHCVIVSRQDDQSPNPNQYYCQLCNSIGTSIDHNFTTIPPKFLCVNGMCAVVANKDRYCIWHFVLPKYNSVQAGIHIPGKAAEYNLEEQQRPGEYGGKRSFGSKDEICAICIGDTFFLMALLSGGIFYANLSDGSIIKSFPISATIDSMRLNCKYNRLAIVKLVEQVPFSILLYEFDGEQLTKIYACEKKDIWDYKWDTNEENMLAFKDKHKLFICDGTSLLEQSNVYGNIVSFKNLTVTAVSLEKILMNPEIPTKNALQEVLIKAKQEVTNLLNSMKLDEAIDYAERTPHSELWTMIAQYALFKQEFDSAEHAFVKLGDYAGVQLLKRLRLMTSRELRNAEVMAYQDKYEEAKQLFLQCDRKDLAVEMFKKVGDSKAVYDLIKNDPDEHAKKEAFRDLAETAAELMDYDDAAKWYGQSGDTGEQIDCLIRGNMFGELEVLARALPDDSDFMEVMGDAFTSRGMCDQAVECYLRKSLPQKALKACMELNQWQKAQFIADANHMENVDGLLGKYAIEMKGESDEKSLNALALYMRAGRHLDAAKIAFDIAKDRRDKYVPYEELKQCYVLGAILVENHRQTIKELRKIDKHNVLEDALDDESGLTVEQSRILENTWRGAEAYHFMMLAQQHFFEHRIEDALQTSLTLSDYEEFLDPAEIYSMIALAAANVKQFGICSKAMMRLEALDDFEEAEKDEMRNLSFRLFSKHPPVNPNSAKVPCTACDAMIDPFDMQCKECQTKFPVCIASGRLILDNIFWLCPRCKHRAHQHEIMKYSYCPLCHDMESFRPT</sequence>
<dbReference type="Gene3D" id="2.130.10.10">
    <property type="entry name" value="YVTN repeat-like/Quinoprotein amine dehydrogenase"/>
    <property type="match status" value="1"/>
</dbReference>
<evidence type="ECO:0000256" key="7">
    <source>
        <dbReference type="ARBA" id="ARBA00023212"/>
    </source>
</evidence>
<comment type="subcellular location">
    <subcellularLocation>
        <location evidence="1">Cytoplasm</location>
        <location evidence="1">Cytoskeleton</location>
        <location evidence="1">Cilium basal body</location>
    </subcellularLocation>
</comment>
<dbReference type="InterPro" id="IPR015943">
    <property type="entry name" value="WD40/YVTN_repeat-like_dom_sf"/>
</dbReference>
<evidence type="ECO:0000256" key="9">
    <source>
        <dbReference type="SAM" id="MobiDB-lite"/>
    </source>
</evidence>
<dbReference type="OMA" id="VWAMCWA"/>
<gene>
    <name evidence="15" type="primary">Cre-ifta-1</name>
    <name evidence="15" type="ORF">CRE_30141</name>
</gene>
<dbReference type="eggNOG" id="KOG2041">
    <property type="taxonomic scope" value="Eukaryota"/>
</dbReference>
<dbReference type="Pfam" id="PF25768">
    <property type="entry name" value="TPR_IFT121"/>
    <property type="match status" value="1"/>
</dbReference>
<keyword evidence="2" id="KW-0963">Cytoplasm</keyword>
<dbReference type="Proteomes" id="UP000008281">
    <property type="component" value="Unassembled WGS sequence"/>
</dbReference>
<proteinExistence type="predicted"/>
<evidence type="ECO:0000259" key="13">
    <source>
        <dbReference type="Pfam" id="PF24797"/>
    </source>
</evidence>
<evidence type="ECO:0000313" key="16">
    <source>
        <dbReference type="Proteomes" id="UP000008281"/>
    </source>
</evidence>
<dbReference type="SUPFAM" id="SSF50978">
    <property type="entry name" value="WD40 repeat-like"/>
    <property type="match status" value="2"/>
</dbReference>
<evidence type="ECO:0000259" key="14">
    <source>
        <dbReference type="Pfam" id="PF25768"/>
    </source>
</evidence>
<dbReference type="GO" id="GO:0097730">
    <property type="term" value="C:non-motile cilium"/>
    <property type="evidence" value="ECO:0007669"/>
    <property type="project" value="TreeGrafter"/>
</dbReference>
<dbReference type="InterPro" id="IPR039857">
    <property type="entry name" value="Ift122/121"/>
</dbReference>
<feature type="region of interest" description="Disordered" evidence="9">
    <location>
        <begin position="263"/>
        <end position="304"/>
    </location>
</feature>
<reference evidence="15" key="1">
    <citation type="submission" date="2007-07" db="EMBL/GenBank/DDBJ databases">
        <title>PCAP assembly of the Caenorhabditis remanei genome.</title>
        <authorList>
            <consortium name="The Caenorhabditis remanei Sequencing Consortium"/>
            <person name="Wilson R.K."/>
        </authorList>
    </citation>
    <scope>NUCLEOTIDE SEQUENCE [LARGE SCALE GENOMIC DNA]</scope>
    <source>
        <strain evidence="15">PB4641</strain>
    </source>
</reference>
<evidence type="ECO:0000259" key="10">
    <source>
        <dbReference type="Pfam" id="PF23145"/>
    </source>
</evidence>
<dbReference type="GO" id="GO:0030991">
    <property type="term" value="C:intraciliary transport particle A"/>
    <property type="evidence" value="ECO:0007669"/>
    <property type="project" value="TreeGrafter"/>
</dbReference>
<dbReference type="Gene3D" id="1.25.40.470">
    <property type="match status" value="1"/>
</dbReference>
<dbReference type="SMART" id="SM00320">
    <property type="entry name" value="WD40"/>
    <property type="match status" value="3"/>
</dbReference>
<evidence type="ECO:0000256" key="2">
    <source>
        <dbReference type="ARBA" id="ARBA00022490"/>
    </source>
</evidence>
<dbReference type="Pfam" id="PF23387">
    <property type="entry name" value="TPR_IFT80_172"/>
    <property type="match status" value="1"/>
</dbReference>
<dbReference type="PANTHER" id="PTHR12764">
    <property type="entry name" value="WD REPEAT DOMAIN-RELATED"/>
    <property type="match status" value="1"/>
</dbReference>
<dbReference type="GO" id="GO:1905515">
    <property type="term" value="P:non-motile cilium assembly"/>
    <property type="evidence" value="ECO:0007669"/>
    <property type="project" value="TreeGrafter"/>
</dbReference>
<dbReference type="HOGENOM" id="CLU_004048_1_0_1"/>
<keyword evidence="6" id="KW-0969">Cilium</keyword>
<feature type="domain" description="IFT121 second beta-propeller" evidence="12">
    <location>
        <begin position="417"/>
        <end position="722"/>
    </location>
</feature>
<feature type="domain" description="IFT121-like TPR repeats" evidence="14">
    <location>
        <begin position="1074"/>
        <end position="1172"/>
    </location>
</feature>
<dbReference type="GO" id="GO:0061512">
    <property type="term" value="P:protein localization to cilium"/>
    <property type="evidence" value="ECO:0007669"/>
    <property type="project" value="TreeGrafter"/>
</dbReference>
<dbReference type="InterPro" id="IPR056158">
    <property type="entry name" value="Beta-prop_IFT121_2nd"/>
</dbReference>
<evidence type="ECO:0000256" key="6">
    <source>
        <dbReference type="ARBA" id="ARBA00023069"/>
    </source>
</evidence>
<dbReference type="InterPro" id="IPR056170">
    <property type="entry name" value="Znf_IFT121-like"/>
</dbReference>
<keyword evidence="4" id="KW-0677">Repeat</keyword>
<dbReference type="OrthoDB" id="10260567at2759"/>
<dbReference type="PANTHER" id="PTHR12764:SF5">
    <property type="entry name" value="LD29485P"/>
    <property type="match status" value="1"/>
</dbReference>
<dbReference type="FunCoup" id="E3NAK2">
    <property type="interactions" value="664"/>
</dbReference>
<evidence type="ECO:0000313" key="15">
    <source>
        <dbReference type="EMBL" id="EFO91162.1"/>
    </source>
</evidence>
<feature type="domain" description="IFT121/TULP4 N-terminal" evidence="13">
    <location>
        <begin position="24"/>
        <end position="239"/>
    </location>
</feature>
<evidence type="ECO:0000256" key="8">
    <source>
        <dbReference type="ARBA" id="ARBA00023273"/>
    </source>
</evidence>
<dbReference type="EMBL" id="DS268576">
    <property type="protein sequence ID" value="EFO91162.1"/>
    <property type="molecule type" value="Genomic_DNA"/>
</dbReference>
<dbReference type="GO" id="GO:0035721">
    <property type="term" value="P:intraciliary retrograde transport"/>
    <property type="evidence" value="ECO:0007669"/>
    <property type="project" value="TreeGrafter"/>
</dbReference>
<dbReference type="STRING" id="31234.E3NAK2"/>
<dbReference type="InterPro" id="IPR001680">
    <property type="entry name" value="WD40_rpt"/>
</dbReference>
<dbReference type="AlphaFoldDB" id="E3NAK2"/>
<dbReference type="PIRSF" id="PIRSF037536">
    <property type="entry name" value="WD_repeat_p35"/>
    <property type="match status" value="1"/>
</dbReference>
<dbReference type="Pfam" id="PF23390">
    <property type="entry name" value="Beta-prop_WDR35_2nd"/>
    <property type="match status" value="1"/>
</dbReference>
<protein>
    <submittedName>
        <fullName evidence="15">CRE-IFTA-1 protein</fullName>
    </submittedName>
</protein>
<evidence type="ECO:0000256" key="5">
    <source>
        <dbReference type="ARBA" id="ARBA00022794"/>
    </source>
</evidence>